<dbReference type="Pfam" id="PF00512">
    <property type="entry name" value="HisKA"/>
    <property type="match status" value="1"/>
</dbReference>
<reference evidence="11" key="1">
    <citation type="journal article" date="2019" name="Int. J. Syst. Evol. Microbiol.">
        <title>The Global Catalogue of Microorganisms (GCM) 10K type strain sequencing project: providing services to taxonomists for standard genome sequencing and annotation.</title>
        <authorList>
            <consortium name="The Broad Institute Genomics Platform"/>
            <consortium name="The Broad Institute Genome Sequencing Center for Infectious Disease"/>
            <person name="Wu L."/>
            <person name="Ma J."/>
        </authorList>
    </citation>
    <scope>NUCLEOTIDE SEQUENCE [LARGE SCALE GENOMIC DNA]</scope>
    <source>
        <strain evidence="11">KACC 13778</strain>
    </source>
</reference>
<keyword evidence="7" id="KW-0902">Two-component regulatory system</keyword>
<comment type="caution">
    <text evidence="10">The sequence shown here is derived from an EMBL/GenBank/DDBJ whole genome shotgun (WGS) entry which is preliminary data.</text>
</comment>
<dbReference type="SMART" id="SM00065">
    <property type="entry name" value="GAF"/>
    <property type="match status" value="1"/>
</dbReference>
<proteinExistence type="predicted"/>
<dbReference type="Gene3D" id="1.10.287.130">
    <property type="match status" value="1"/>
</dbReference>
<gene>
    <name evidence="10" type="ORF">ACFPKY_21950</name>
</gene>
<evidence type="ECO:0000256" key="3">
    <source>
        <dbReference type="ARBA" id="ARBA00012438"/>
    </source>
</evidence>
<evidence type="ECO:0000256" key="1">
    <source>
        <dbReference type="ARBA" id="ARBA00000085"/>
    </source>
</evidence>
<dbReference type="PRINTS" id="PR00344">
    <property type="entry name" value="BCTRLSENSOR"/>
</dbReference>
<sequence>MDRLSAVLSRFASTMLGETSVQAMLDAASREAVDLLPVDGVGIVLLATADAPEYLAGSDAVALRFERLQSSLDQGPCVIARDTMTSYALADLASGVDFPDFVAAAQALGLAGAFAIPMRAGADCVGVLDLYRMSPGSLTDDEMHAASTVADVLAAYVSNAQSRLARESTISRERRAAEDLVAPTEAHDFVATLVHELGSPLASLAGFTWLLENAPDDLSDLQRRLVAGIHRNSDELGTLAADLLTLFSLDPGASREVHVELDVRVVLAAACDRVMSAATPPDVELVIHVPETPVVTRGAAPHLERMLANLVSNAVKYTPPGGTITCLVTEQEGQVVLEVRDTGIGIPADEVGHLFTRFFRASNAKALGITGTGFGLAIVKSVVQSHDGTIAVSSALGAGTRVRIRLPAVGSTTGPGDPGEPPEPVIVSST</sequence>
<dbReference type="CDD" id="cd00082">
    <property type="entry name" value="HisKA"/>
    <property type="match status" value="1"/>
</dbReference>
<dbReference type="GO" id="GO:0016301">
    <property type="term" value="F:kinase activity"/>
    <property type="evidence" value="ECO:0007669"/>
    <property type="project" value="UniProtKB-KW"/>
</dbReference>
<evidence type="ECO:0000259" key="9">
    <source>
        <dbReference type="PROSITE" id="PS50109"/>
    </source>
</evidence>
<keyword evidence="11" id="KW-1185">Reference proteome</keyword>
<dbReference type="EC" id="2.7.13.3" evidence="3"/>
<dbReference type="SUPFAM" id="SSF47384">
    <property type="entry name" value="Homodimeric domain of signal transducing histidine kinase"/>
    <property type="match status" value="1"/>
</dbReference>
<keyword evidence="6 10" id="KW-0418">Kinase</keyword>
<organism evidence="10 11">
    <name type="scientific">Nocardioides caricicola</name>
    <dbReference type="NCBI Taxonomy" id="634770"/>
    <lineage>
        <taxon>Bacteria</taxon>
        <taxon>Bacillati</taxon>
        <taxon>Actinomycetota</taxon>
        <taxon>Actinomycetes</taxon>
        <taxon>Propionibacteriales</taxon>
        <taxon>Nocardioidaceae</taxon>
        <taxon>Nocardioides</taxon>
    </lineage>
</organism>
<evidence type="ECO:0000256" key="8">
    <source>
        <dbReference type="SAM" id="MobiDB-lite"/>
    </source>
</evidence>
<keyword evidence="5" id="KW-0808">Transferase</keyword>
<keyword evidence="4" id="KW-0597">Phosphoprotein</keyword>
<dbReference type="InterPro" id="IPR005467">
    <property type="entry name" value="His_kinase_dom"/>
</dbReference>
<evidence type="ECO:0000256" key="7">
    <source>
        <dbReference type="ARBA" id="ARBA00023012"/>
    </source>
</evidence>
<dbReference type="SMART" id="SM00388">
    <property type="entry name" value="HisKA"/>
    <property type="match status" value="1"/>
</dbReference>
<dbReference type="InterPro" id="IPR036097">
    <property type="entry name" value="HisK_dim/P_sf"/>
</dbReference>
<protein>
    <recommendedName>
        <fullName evidence="3">histidine kinase</fullName>
        <ecNumber evidence="3">2.7.13.3</ecNumber>
    </recommendedName>
</protein>
<comment type="subcellular location">
    <subcellularLocation>
        <location evidence="2">Cell membrane</location>
    </subcellularLocation>
</comment>
<dbReference type="EMBL" id="JBHSMD010000011">
    <property type="protein sequence ID" value="MFC5495785.1"/>
    <property type="molecule type" value="Genomic_DNA"/>
</dbReference>
<dbReference type="SUPFAM" id="SSF55874">
    <property type="entry name" value="ATPase domain of HSP90 chaperone/DNA topoisomerase II/histidine kinase"/>
    <property type="match status" value="1"/>
</dbReference>
<dbReference type="InterPro" id="IPR004358">
    <property type="entry name" value="Sig_transdc_His_kin-like_C"/>
</dbReference>
<evidence type="ECO:0000313" key="11">
    <source>
        <dbReference type="Proteomes" id="UP001595956"/>
    </source>
</evidence>
<evidence type="ECO:0000256" key="2">
    <source>
        <dbReference type="ARBA" id="ARBA00004236"/>
    </source>
</evidence>
<evidence type="ECO:0000256" key="5">
    <source>
        <dbReference type="ARBA" id="ARBA00022679"/>
    </source>
</evidence>
<feature type="domain" description="Histidine kinase" evidence="9">
    <location>
        <begin position="192"/>
        <end position="410"/>
    </location>
</feature>
<dbReference type="InterPro" id="IPR003661">
    <property type="entry name" value="HisK_dim/P_dom"/>
</dbReference>
<dbReference type="InterPro" id="IPR003018">
    <property type="entry name" value="GAF"/>
</dbReference>
<dbReference type="InterPro" id="IPR003594">
    <property type="entry name" value="HATPase_dom"/>
</dbReference>
<evidence type="ECO:0000256" key="4">
    <source>
        <dbReference type="ARBA" id="ARBA00022553"/>
    </source>
</evidence>
<evidence type="ECO:0000256" key="6">
    <source>
        <dbReference type="ARBA" id="ARBA00022777"/>
    </source>
</evidence>
<accession>A0ABW0N528</accession>
<dbReference type="PANTHER" id="PTHR43711:SF1">
    <property type="entry name" value="HISTIDINE KINASE 1"/>
    <property type="match status" value="1"/>
</dbReference>
<dbReference type="Gene3D" id="3.30.565.10">
    <property type="entry name" value="Histidine kinase-like ATPase, C-terminal domain"/>
    <property type="match status" value="1"/>
</dbReference>
<dbReference type="InterPro" id="IPR029016">
    <property type="entry name" value="GAF-like_dom_sf"/>
</dbReference>
<feature type="region of interest" description="Disordered" evidence="8">
    <location>
        <begin position="408"/>
        <end position="430"/>
    </location>
</feature>
<dbReference type="PROSITE" id="PS50109">
    <property type="entry name" value="HIS_KIN"/>
    <property type="match status" value="1"/>
</dbReference>
<dbReference type="InterPro" id="IPR050736">
    <property type="entry name" value="Sensor_HK_Regulatory"/>
</dbReference>
<dbReference type="RefSeq" id="WP_345182358.1">
    <property type="nucleotide sequence ID" value="NZ_BAABFQ010000010.1"/>
</dbReference>
<dbReference type="PANTHER" id="PTHR43711">
    <property type="entry name" value="TWO-COMPONENT HISTIDINE KINASE"/>
    <property type="match status" value="1"/>
</dbReference>
<dbReference type="SUPFAM" id="SSF55781">
    <property type="entry name" value="GAF domain-like"/>
    <property type="match status" value="1"/>
</dbReference>
<dbReference type="Proteomes" id="UP001595956">
    <property type="component" value="Unassembled WGS sequence"/>
</dbReference>
<dbReference type="InterPro" id="IPR036890">
    <property type="entry name" value="HATPase_C_sf"/>
</dbReference>
<name>A0ABW0N528_9ACTN</name>
<dbReference type="Pfam" id="PF02518">
    <property type="entry name" value="HATPase_c"/>
    <property type="match status" value="1"/>
</dbReference>
<dbReference type="Gene3D" id="3.30.450.40">
    <property type="match status" value="1"/>
</dbReference>
<comment type="catalytic activity">
    <reaction evidence="1">
        <text>ATP + protein L-histidine = ADP + protein N-phospho-L-histidine.</text>
        <dbReference type="EC" id="2.7.13.3"/>
    </reaction>
</comment>
<dbReference type="Pfam" id="PF01590">
    <property type="entry name" value="GAF"/>
    <property type="match status" value="1"/>
</dbReference>
<dbReference type="SMART" id="SM00387">
    <property type="entry name" value="HATPase_c"/>
    <property type="match status" value="1"/>
</dbReference>
<evidence type="ECO:0000313" key="10">
    <source>
        <dbReference type="EMBL" id="MFC5495785.1"/>
    </source>
</evidence>